<dbReference type="PANTHER" id="PTHR43747:SF4">
    <property type="entry name" value="FLAVIN-DEPENDENT TRYPTOPHAN HALOGENASE"/>
    <property type="match status" value="1"/>
</dbReference>
<evidence type="ECO:0000313" key="2">
    <source>
        <dbReference type="Proteomes" id="UP001142810"/>
    </source>
</evidence>
<accession>A0ABT3P3Y0</accession>
<name>A0ABT3P3Y0_9ALTE</name>
<dbReference type="Proteomes" id="UP001142810">
    <property type="component" value="Unassembled WGS sequence"/>
</dbReference>
<gene>
    <name evidence="1" type="ORF">OPS25_02850</name>
</gene>
<keyword evidence="2" id="KW-1185">Reference proteome</keyword>
<dbReference type="Gene3D" id="3.50.50.60">
    <property type="entry name" value="FAD/NAD(P)-binding domain"/>
    <property type="match status" value="1"/>
</dbReference>
<organism evidence="1 2">
    <name type="scientific">Alteromonas aquimaris</name>
    <dbReference type="NCBI Taxonomy" id="2998417"/>
    <lineage>
        <taxon>Bacteria</taxon>
        <taxon>Pseudomonadati</taxon>
        <taxon>Pseudomonadota</taxon>
        <taxon>Gammaproteobacteria</taxon>
        <taxon>Alteromonadales</taxon>
        <taxon>Alteromonadaceae</taxon>
        <taxon>Alteromonas/Salinimonas group</taxon>
        <taxon>Alteromonas</taxon>
    </lineage>
</organism>
<sequence>MNTSVKKILIVGGGSAGWLTAGLLAADYRFDKSVQISLVESPNVKHIGVGEGTWPSMRSTLQRIGIDETDFIVKCNASFKQGSWFHNWSSSSQPNHYHHPFTAPVAAAEFDIAPYWFAHSENVEFAHAVSAQPAMIEAGLAPKQITTPAYAFVNNYGYHLDAGKFVHLLQQHAVKQLGVTHILDDVVAVQGEKNQPIRSVETARHGVIEADLFIDCSGFASLLLGQHYATKFIEQRHILFNDTALAAQVDYADPDAEIASATLATAQSNGWIWDIGLQSRRGIGYVYSSSHISDEDAERELRHYIGQQANEVEFRKIPIRPGYREKFWVHNCVGIGMAAGFIEPLEASALVMVELAAKFVSEQLPRDPFHMTITAKRFNQTFHYRWQRIMDFLKLHYVLSERNDSDYWRDNRSRETISDSLAEMLEVWRTHLPSRYDVPMAEELFPAASFQYVLLGLRHMSELKRQPVKQNNQQRAMQHFQQTAVRKQQLKAGLPGNRALLKQIHSHGMQTI</sequence>
<dbReference type="InterPro" id="IPR006905">
    <property type="entry name" value="Flavin_halogenase"/>
</dbReference>
<comment type="caution">
    <text evidence="1">The sequence shown here is derived from an EMBL/GenBank/DDBJ whole genome shotgun (WGS) entry which is preliminary data.</text>
</comment>
<proteinExistence type="predicted"/>
<evidence type="ECO:0000313" key="1">
    <source>
        <dbReference type="EMBL" id="MCW8107441.1"/>
    </source>
</evidence>
<dbReference type="InterPro" id="IPR050816">
    <property type="entry name" value="Flavin-dep_Halogenase_NPB"/>
</dbReference>
<dbReference type="PANTHER" id="PTHR43747">
    <property type="entry name" value="FAD-BINDING PROTEIN"/>
    <property type="match status" value="1"/>
</dbReference>
<reference evidence="1" key="1">
    <citation type="submission" date="2022-11" db="EMBL/GenBank/DDBJ databases">
        <title>Alteromonas sp. nov., isolated from sea water of the Qingdao.</title>
        <authorList>
            <person name="Wang Q."/>
        </authorList>
    </citation>
    <scope>NUCLEOTIDE SEQUENCE</scope>
    <source>
        <strain evidence="1">ASW11-7</strain>
    </source>
</reference>
<dbReference type="RefSeq" id="WP_265616150.1">
    <property type="nucleotide sequence ID" value="NZ_JAPFRD010000004.1"/>
</dbReference>
<dbReference type="InterPro" id="IPR036188">
    <property type="entry name" value="FAD/NAD-bd_sf"/>
</dbReference>
<dbReference type="PIRSF" id="PIRSF011396">
    <property type="entry name" value="Trp_halogenase"/>
    <property type="match status" value="1"/>
</dbReference>
<dbReference type="Pfam" id="PF04820">
    <property type="entry name" value="Trp_halogenase"/>
    <property type="match status" value="1"/>
</dbReference>
<protein>
    <submittedName>
        <fullName evidence="1">Tryptophan 7-halogenase</fullName>
    </submittedName>
</protein>
<dbReference type="EMBL" id="JAPFRD010000004">
    <property type="protein sequence ID" value="MCW8107441.1"/>
    <property type="molecule type" value="Genomic_DNA"/>
</dbReference>
<dbReference type="InterPro" id="IPR033856">
    <property type="entry name" value="Trp_halogen"/>
</dbReference>
<dbReference type="SUPFAM" id="SSF51905">
    <property type="entry name" value="FAD/NAD(P)-binding domain"/>
    <property type="match status" value="1"/>
</dbReference>